<keyword evidence="7 9" id="KW-0238">DNA-binding</keyword>
<dbReference type="KEGG" id="csur:N24_0011"/>
<evidence type="ECO:0000256" key="7">
    <source>
        <dbReference type="ARBA" id="ARBA00023125"/>
    </source>
</evidence>
<evidence type="ECO:0000256" key="1">
    <source>
        <dbReference type="ARBA" id="ARBA00000185"/>
    </source>
</evidence>
<dbReference type="Proteomes" id="UP000218244">
    <property type="component" value="Chromosome"/>
</dbReference>
<gene>
    <name evidence="9 13" type="primary">gyrA</name>
    <name evidence="13" type="ORF">N24_0011</name>
</gene>
<dbReference type="AlphaFoldDB" id="A0A160PN91"/>
<feature type="region of interest" description="Disordered" evidence="11">
    <location>
        <begin position="819"/>
        <end position="850"/>
    </location>
</feature>
<keyword evidence="6 9" id="KW-0799">Topoisomerase</keyword>
<evidence type="ECO:0000256" key="9">
    <source>
        <dbReference type="HAMAP-Rule" id="MF_01897"/>
    </source>
</evidence>
<comment type="function">
    <text evidence="9">A type II topoisomerase that negatively supercoils closed circular double-stranded (ds) DNA in an ATP-dependent manner to modulate DNA topology and maintain chromosomes in an underwound state. Negative supercoiling favors strand separation, and DNA replication, transcription, recombination and repair, all of which involve strand separation. Also able to catalyze the interconversion of other topological isomers of dsDNA rings, including catenanes and knotted rings. Type II topoisomerases break and join 2 DNA strands simultaneously in an ATP-dependent manner.</text>
</comment>
<accession>A0A160PN91</accession>
<feature type="active site" description="O-(5'-phospho-DNA)-tyrosine intermediate" evidence="9 10">
    <location>
        <position position="126"/>
    </location>
</feature>
<dbReference type="SMART" id="SM00434">
    <property type="entry name" value="TOP4c"/>
    <property type="match status" value="1"/>
</dbReference>
<protein>
    <recommendedName>
        <fullName evidence="9">DNA gyrase subunit A</fullName>
        <ecNumber evidence="9">5.6.2.2</ecNumber>
    </recommendedName>
</protein>
<organism evidence="13 14">
    <name type="scientific">Corynebacterium suranareeae</name>
    <dbReference type="NCBI Taxonomy" id="2506452"/>
    <lineage>
        <taxon>Bacteria</taxon>
        <taxon>Bacillati</taxon>
        <taxon>Actinomycetota</taxon>
        <taxon>Actinomycetes</taxon>
        <taxon>Mycobacteriales</taxon>
        <taxon>Corynebacteriaceae</taxon>
        <taxon>Corynebacterium</taxon>
    </lineage>
</organism>
<dbReference type="GO" id="GO:0005524">
    <property type="term" value="F:ATP binding"/>
    <property type="evidence" value="ECO:0007669"/>
    <property type="project" value="UniProtKB-UniRule"/>
</dbReference>
<dbReference type="EMBL" id="AP017369">
    <property type="protein sequence ID" value="BAU94273.1"/>
    <property type="molecule type" value="Genomic_DNA"/>
</dbReference>
<evidence type="ECO:0000256" key="6">
    <source>
        <dbReference type="ARBA" id="ARBA00023029"/>
    </source>
</evidence>
<comment type="catalytic activity">
    <reaction evidence="1 9 10">
        <text>ATP-dependent breakage, passage and rejoining of double-stranded DNA.</text>
        <dbReference type="EC" id="5.6.2.2"/>
    </reaction>
</comment>
<evidence type="ECO:0000256" key="11">
    <source>
        <dbReference type="SAM" id="MobiDB-lite"/>
    </source>
</evidence>
<comment type="miscellaneous">
    <text evidence="9">Few gyrases are as efficient as E.coli at forming negative supercoils. Not all organisms have 2 type II topoisomerases; in organisms with a single type II topoisomerase this enzyme also has to decatenate newly replicated chromosomes.</text>
</comment>
<dbReference type="SUPFAM" id="SSF101904">
    <property type="entry name" value="GyrA/ParC C-terminal domain-like"/>
    <property type="match status" value="1"/>
</dbReference>
<dbReference type="InterPro" id="IPR002205">
    <property type="entry name" value="Topo_IIA_dom_A"/>
</dbReference>
<dbReference type="GO" id="GO:0006261">
    <property type="term" value="P:DNA-templated DNA replication"/>
    <property type="evidence" value="ECO:0007669"/>
    <property type="project" value="UniProtKB-UniRule"/>
</dbReference>
<dbReference type="Gene3D" id="3.30.1360.40">
    <property type="match status" value="1"/>
</dbReference>
<keyword evidence="8 9" id="KW-0413">Isomerase</keyword>
<keyword evidence="5 9" id="KW-0067">ATP-binding</keyword>
<evidence type="ECO:0000256" key="5">
    <source>
        <dbReference type="ARBA" id="ARBA00022840"/>
    </source>
</evidence>
<dbReference type="PANTHER" id="PTHR43493">
    <property type="entry name" value="DNA GYRASE/TOPOISOMERASE SUBUNIT A"/>
    <property type="match status" value="1"/>
</dbReference>
<dbReference type="NCBIfam" id="NF004044">
    <property type="entry name" value="PRK05561.1"/>
    <property type="match status" value="1"/>
</dbReference>
<evidence type="ECO:0000256" key="2">
    <source>
        <dbReference type="ARBA" id="ARBA00008263"/>
    </source>
</evidence>
<dbReference type="GO" id="GO:0003677">
    <property type="term" value="F:DNA binding"/>
    <property type="evidence" value="ECO:0007669"/>
    <property type="project" value="UniProtKB-UniRule"/>
</dbReference>
<evidence type="ECO:0000256" key="4">
    <source>
        <dbReference type="ARBA" id="ARBA00022741"/>
    </source>
</evidence>
<dbReference type="GO" id="GO:0034335">
    <property type="term" value="F:DNA negative supercoiling activity"/>
    <property type="evidence" value="ECO:0007669"/>
    <property type="project" value="UniProtKB-ARBA"/>
</dbReference>
<sequence length="850" mass="94306">MSDDNTGQFDRVNPIDINEEMQSSYIDYAMSVIVGRALPEVRDGLKPVHRRVLYAMFDNGYRPDRSYVKSAKPVADTMGNFHPHGDSAIYDTLVRMAQPWSMRYPLVDGQGNFGSRGNDGPAAMRYTECRMTPLAMEMVRDIRENTVNFSPNYDGKTLEPDVLPSRVPNLLMNGSGGIAVGMATNIPPHNLNELADAIFWLLENPEAEEAEALEACMKFVKGPDFPTAGLIIGDKGIHDAYTTGRGSIRMRGVTSIEEEGNRTVIVITELPYQVNPDNLISNIAEQVRDGKLVGISKIEDESSDRVGMRIVVTLKRDAVARVVLNNLFKHSQLQTNFGANMLSIVDGVPRTLRLDQMLRYYVAHQIEVIVRRTQYRLDKAEERAHLLRGLVKALDMLDEVIALIRRSPTPDEARTGLMSLLDVDEAQADAILAMQLRRLAALERQKIIDELAEIELEIADLKDILASPERQRSIVRDELAEIVEKYGDERRSQIIAATGDVSEEDLIARENVVITITSTGYAKRTKVDAYKSQKRGGKGVRGAELKQDDIVRHFFVSSTHDWILFFTNYGRVYRLKAFELPEASRTARGQHVANLLEFQPGEQIAQVIQLESYKDYPYLVLATAHGRVKKSRLLDYESARSGGLIAVNLNEDDRLIGAALCGEDDDLLLVSEFGQSIRFTADDEQLRPMGRATAGVKGMRFRDNDQLLSMSVVRDGEFLLVATSGGYGKRTPLEEYSTQGRGGVGVVTFKYTPKRGRLVSAIAVDEDDEIFAITSAGGVVRTEVKQIRPSSRATMGVRLVNLEDGVELLAIDKNVEEEGEASAEAVAKGAVEGPATKTAEETNSDENSEE</sequence>
<comment type="subunit">
    <text evidence="9">Heterotetramer, composed of two GyrA and two GyrB chains. In the heterotetramer, GyrA contains the active site tyrosine that forms a transient covalent intermediate with DNA, while GyrB binds cofactors and catalyzes ATP hydrolysis.</text>
</comment>
<evidence type="ECO:0000256" key="8">
    <source>
        <dbReference type="ARBA" id="ARBA00023235"/>
    </source>
</evidence>
<dbReference type="InterPro" id="IPR005743">
    <property type="entry name" value="GyrA"/>
</dbReference>
<dbReference type="GO" id="GO:0006265">
    <property type="term" value="P:DNA topological change"/>
    <property type="evidence" value="ECO:0007669"/>
    <property type="project" value="UniProtKB-UniRule"/>
</dbReference>
<dbReference type="NCBIfam" id="TIGR01063">
    <property type="entry name" value="gyrA"/>
    <property type="match status" value="1"/>
</dbReference>
<dbReference type="PROSITE" id="PS52040">
    <property type="entry name" value="TOPO_IIA"/>
    <property type="match status" value="1"/>
</dbReference>
<dbReference type="Pfam" id="PF00521">
    <property type="entry name" value="DNA_topoisoIV"/>
    <property type="match status" value="1"/>
</dbReference>
<dbReference type="InterPro" id="IPR035516">
    <property type="entry name" value="Gyrase/topoIV_suA_C"/>
</dbReference>
<evidence type="ECO:0000256" key="3">
    <source>
        <dbReference type="ARBA" id="ARBA00022490"/>
    </source>
</evidence>
<evidence type="ECO:0000256" key="10">
    <source>
        <dbReference type="PROSITE-ProRule" id="PRU01384"/>
    </source>
</evidence>
<dbReference type="CDD" id="cd00187">
    <property type="entry name" value="TOP4c"/>
    <property type="match status" value="1"/>
</dbReference>
<dbReference type="InterPro" id="IPR006691">
    <property type="entry name" value="GyrA/parC_rep"/>
</dbReference>
<keyword evidence="3 9" id="KW-0963">Cytoplasm</keyword>
<dbReference type="GO" id="GO:0005694">
    <property type="term" value="C:chromosome"/>
    <property type="evidence" value="ECO:0007669"/>
    <property type="project" value="InterPro"/>
</dbReference>
<dbReference type="Gene3D" id="1.10.268.10">
    <property type="entry name" value="Topoisomerase, domain 3"/>
    <property type="match status" value="1"/>
</dbReference>
<evidence type="ECO:0000313" key="13">
    <source>
        <dbReference type="EMBL" id="BAU94273.1"/>
    </source>
</evidence>
<dbReference type="NCBIfam" id="NF004043">
    <property type="entry name" value="PRK05560.1"/>
    <property type="match status" value="1"/>
</dbReference>
<reference evidence="13 14" key="1">
    <citation type="submission" date="2016-02" db="EMBL/GenBank/DDBJ databases">
        <title>Corynebacterium glutamicum N24 whole genome sequencing project.</title>
        <authorList>
            <person name="Matsutani M."/>
            <person name="Nangtapong N."/>
            <person name="Yakushi T."/>
            <person name="Matsushita K."/>
        </authorList>
    </citation>
    <scope>NUCLEOTIDE SEQUENCE [LARGE SCALE GENOMIC DNA]</scope>
    <source>
        <strain evidence="13 14">N24</strain>
    </source>
</reference>
<feature type="short sequence motif" description="GyrA-box" evidence="9">
    <location>
        <begin position="533"/>
        <end position="539"/>
    </location>
</feature>
<keyword evidence="4 9" id="KW-0547">Nucleotide-binding</keyword>
<feature type="compositionally biased region" description="Low complexity" evidence="11">
    <location>
        <begin position="822"/>
        <end position="835"/>
    </location>
</feature>
<dbReference type="GO" id="GO:0005737">
    <property type="term" value="C:cytoplasm"/>
    <property type="evidence" value="ECO:0007669"/>
    <property type="project" value="UniProtKB-SubCell"/>
</dbReference>
<dbReference type="FunFam" id="3.30.1360.40:FF:000008">
    <property type="entry name" value="DNA topoisomerase (ATP-hydrolyzing)"/>
    <property type="match status" value="1"/>
</dbReference>
<dbReference type="Gene3D" id="2.120.10.90">
    <property type="entry name" value="DNA gyrase/topoisomerase IV, subunit A, C-terminal"/>
    <property type="match status" value="1"/>
</dbReference>
<dbReference type="InterPro" id="IPR013757">
    <property type="entry name" value="Topo_IIA_A_a_sf"/>
</dbReference>
<dbReference type="Pfam" id="PF03989">
    <property type="entry name" value="DNA_gyraseA_C"/>
    <property type="match status" value="6"/>
</dbReference>
<comment type="similarity">
    <text evidence="2 9">Belongs to the type II topoisomerase GyrA/ParC subunit family.</text>
</comment>
<keyword evidence="14" id="KW-1185">Reference proteome</keyword>
<dbReference type="FunFam" id="2.120.10.90:FF:000005">
    <property type="entry name" value="DNA topoisomerase 4 subunit A"/>
    <property type="match status" value="1"/>
</dbReference>
<dbReference type="GO" id="GO:0009330">
    <property type="term" value="C:DNA topoisomerase type II (double strand cut, ATP-hydrolyzing) complex"/>
    <property type="evidence" value="ECO:0007669"/>
    <property type="project" value="TreeGrafter"/>
</dbReference>
<dbReference type="PANTHER" id="PTHR43493:SF5">
    <property type="entry name" value="DNA GYRASE SUBUNIT A, CHLOROPLASTIC_MITOCHONDRIAL"/>
    <property type="match status" value="1"/>
</dbReference>
<feature type="domain" description="Topo IIA-type catalytic" evidence="12">
    <location>
        <begin position="38"/>
        <end position="506"/>
    </location>
</feature>
<comment type="subcellular location">
    <subcellularLocation>
        <location evidence="9">Cytoplasm</location>
    </subcellularLocation>
</comment>
<proteinExistence type="inferred from homology"/>
<dbReference type="HAMAP" id="MF_01897">
    <property type="entry name" value="GyrA"/>
    <property type="match status" value="1"/>
</dbReference>
<dbReference type="Gene3D" id="3.90.199.10">
    <property type="entry name" value="Topoisomerase II, domain 5"/>
    <property type="match status" value="1"/>
</dbReference>
<dbReference type="InterPro" id="IPR013760">
    <property type="entry name" value="Topo_IIA-like_dom_sf"/>
</dbReference>
<dbReference type="InterPro" id="IPR050220">
    <property type="entry name" value="Type_II_DNA_Topoisomerases"/>
</dbReference>
<dbReference type="SUPFAM" id="SSF56719">
    <property type="entry name" value="Type II DNA topoisomerase"/>
    <property type="match status" value="1"/>
</dbReference>
<dbReference type="FunFam" id="1.10.268.10:FF:000001">
    <property type="entry name" value="DNA gyrase subunit A"/>
    <property type="match status" value="1"/>
</dbReference>
<name>A0A160PN91_9CORY</name>
<evidence type="ECO:0000313" key="14">
    <source>
        <dbReference type="Proteomes" id="UP000218244"/>
    </source>
</evidence>
<dbReference type="EC" id="5.6.2.2" evidence="9"/>
<dbReference type="InterPro" id="IPR013758">
    <property type="entry name" value="Topo_IIA_A/C_ab"/>
</dbReference>
<dbReference type="RefSeq" id="WP_096453247.1">
    <property type="nucleotide sequence ID" value="NZ_AP017369.1"/>
</dbReference>
<evidence type="ECO:0000259" key="12">
    <source>
        <dbReference type="PROSITE" id="PS52040"/>
    </source>
</evidence>